<dbReference type="SUPFAM" id="SSF52540">
    <property type="entry name" value="P-loop containing nucleoside triphosphate hydrolases"/>
    <property type="match status" value="1"/>
</dbReference>
<dbReference type="PANTHER" id="PTHR16305:SF28">
    <property type="entry name" value="GUANYLATE CYCLASE DOMAIN-CONTAINING PROTEIN"/>
    <property type="match status" value="1"/>
</dbReference>
<name>A0A1W2LGD7_9PSEU</name>
<dbReference type="RefSeq" id="WP_063276844.1">
    <property type="nucleotide sequence ID" value="NZ_LQMT02000052.1"/>
</dbReference>
<dbReference type="GO" id="GO:0005524">
    <property type="term" value="F:ATP binding"/>
    <property type="evidence" value="ECO:0007669"/>
    <property type="project" value="UniProtKB-KW"/>
</dbReference>
<keyword evidence="1" id="KW-0547">Nucleotide-binding</keyword>
<dbReference type="GO" id="GO:0005737">
    <property type="term" value="C:cytoplasm"/>
    <property type="evidence" value="ECO:0007669"/>
    <property type="project" value="TreeGrafter"/>
</dbReference>
<dbReference type="PANTHER" id="PTHR16305">
    <property type="entry name" value="TESTICULAR SOLUBLE ADENYLYL CYCLASE"/>
    <property type="match status" value="1"/>
</dbReference>
<evidence type="ECO:0000256" key="1">
    <source>
        <dbReference type="ARBA" id="ARBA00022741"/>
    </source>
</evidence>
<accession>A0A1W2LGD7</accession>
<evidence type="ECO:0008006" key="6">
    <source>
        <dbReference type="Google" id="ProtNLM"/>
    </source>
</evidence>
<sequence>MKTAFAETEGAGDVQAARFRLVAAAEPAGLVVVVEDLHWADEASLRLLRHLAGELRRSKLAVVATHRDTGHTPALDAALPDLLRRPGARSISLPPLAESDARALLTGLAEDEVREAYRRSGGNPLYLGAIARSAGGAELGHLVRSAVAALGPEVRRLFAIAAVLGEDVDAGNVARPRSKGTPGVNPRSPEQWPGIGCARRPRRRRRPSGPRKRTGHWPSTKPRASSRWRSTPAPRPDCPKWTVPGCCSISPSPNTGPAGSREVSTMPGVPPTRG</sequence>
<evidence type="ECO:0000256" key="2">
    <source>
        <dbReference type="ARBA" id="ARBA00022840"/>
    </source>
</evidence>
<evidence type="ECO:0000313" key="5">
    <source>
        <dbReference type="Proteomes" id="UP000076660"/>
    </source>
</evidence>
<protein>
    <recommendedName>
        <fullName evidence="6">Orc1-like AAA ATPase domain-containing protein</fullName>
    </recommendedName>
</protein>
<feature type="region of interest" description="Disordered" evidence="3">
    <location>
        <begin position="172"/>
        <end position="274"/>
    </location>
</feature>
<dbReference type="GO" id="GO:0004016">
    <property type="term" value="F:adenylate cyclase activity"/>
    <property type="evidence" value="ECO:0007669"/>
    <property type="project" value="TreeGrafter"/>
</dbReference>
<feature type="compositionally biased region" description="Basic residues" evidence="3">
    <location>
        <begin position="199"/>
        <end position="215"/>
    </location>
</feature>
<comment type="caution">
    <text evidence="4">The sequence shown here is derived from an EMBL/GenBank/DDBJ whole genome shotgun (WGS) entry which is preliminary data.</text>
</comment>
<evidence type="ECO:0000313" key="4">
    <source>
        <dbReference type="EMBL" id="ONF61915.1"/>
    </source>
</evidence>
<dbReference type="EMBL" id="LQMT02000052">
    <property type="protein sequence ID" value="ONF61915.1"/>
    <property type="molecule type" value="Genomic_DNA"/>
</dbReference>
<keyword evidence="2" id="KW-0067">ATP-binding</keyword>
<evidence type="ECO:0000256" key="3">
    <source>
        <dbReference type="SAM" id="MobiDB-lite"/>
    </source>
</evidence>
<dbReference type="AlphaFoldDB" id="A0A1W2LGD7"/>
<proteinExistence type="predicted"/>
<reference evidence="4 5" key="1">
    <citation type="submission" date="2016-12" db="EMBL/GenBank/DDBJ databases">
        <title>Amycolatopsis keratiniphila subsp. keratiniphila genome sequencing and assembly.</title>
        <authorList>
            <person name="Mayilraj S."/>
            <person name="Kaur N."/>
        </authorList>
    </citation>
    <scope>NUCLEOTIDE SEQUENCE [LARGE SCALE GENOMIC DNA]</scope>
    <source>
        <strain evidence="4 5">DSM 44409</strain>
    </source>
</reference>
<gene>
    <name evidence="4" type="ORF">AVR91_0241355</name>
</gene>
<dbReference type="InterPro" id="IPR027417">
    <property type="entry name" value="P-loop_NTPase"/>
</dbReference>
<dbReference type="Proteomes" id="UP000076660">
    <property type="component" value="Unassembled WGS sequence"/>
</dbReference>
<organism evidence="4 5">
    <name type="scientific">Amycolatopsis keratiniphila subsp. keratiniphila</name>
    <dbReference type="NCBI Taxonomy" id="227715"/>
    <lineage>
        <taxon>Bacteria</taxon>
        <taxon>Bacillati</taxon>
        <taxon>Actinomycetota</taxon>
        <taxon>Actinomycetes</taxon>
        <taxon>Pseudonocardiales</taxon>
        <taxon>Pseudonocardiaceae</taxon>
        <taxon>Amycolatopsis</taxon>
        <taxon>Amycolatopsis japonica group</taxon>
    </lineage>
</organism>